<evidence type="ECO:0000313" key="2">
    <source>
        <dbReference type="Proteomes" id="UP001595939"/>
    </source>
</evidence>
<reference evidence="2" key="1">
    <citation type="journal article" date="2019" name="Int. J. Syst. Evol. Microbiol.">
        <title>The Global Catalogue of Microorganisms (GCM) 10K type strain sequencing project: providing services to taxonomists for standard genome sequencing and annotation.</title>
        <authorList>
            <consortium name="The Broad Institute Genomics Platform"/>
            <consortium name="The Broad Institute Genome Sequencing Center for Infectious Disease"/>
            <person name="Wu L."/>
            <person name="Ma J."/>
        </authorList>
    </citation>
    <scope>NUCLEOTIDE SEQUENCE [LARGE SCALE GENOMIC DNA]</scope>
    <source>
        <strain evidence="2">CCUG 39970</strain>
    </source>
</reference>
<accession>A0ABV8Y8F0</accession>
<comment type="caution">
    <text evidence="1">The sequence shown here is derived from an EMBL/GenBank/DDBJ whole genome shotgun (WGS) entry which is preliminary data.</text>
</comment>
<sequence length="159" mass="18068">MDKSTAELNSDARQALRDILFLYADLAGSYGGVGHGADTGTFDPHQFLDVDLEQCPDLDRTLDLALLRQGSAIALLCGVYDLWNEAEDVRLDDPWVDRLRAALAQGSFRCCPDIEHVILETFESHFRYDDPWLHQQAQPLYERYVRAYFARLAIHQPLG</sequence>
<organism evidence="1 2">
    <name type="scientific">Deinococcus sonorensis</name>
    <dbReference type="NCBI Taxonomy" id="309891"/>
    <lineage>
        <taxon>Bacteria</taxon>
        <taxon>Thermotogati</taxon>
        <taxon>Deinococcota</taxon>
        <taxon>Deinococci</taxon>
        <taxon>Deinococcales</taxon>
        <taxon>Deinococcaceae</taxon>
        <taxon>Deinococcus</taxon>
    </lineage>
</organism>
<dbReference type="RefSeq" id="WP_380129983.1">
    <property type="nucleotide sequence ID" value="NZ_JBHSEG010000008.1"/>
</dbReference>
<dbReference type="EMBL" id="JBHSEG010000008">
    <property type="protein sequence ID" value="MFC4455270.1"/>
    <property type="molecule type" value="Genomic_DNA"/>
</dbReference>
<keyword evidence="2" id="KW-1185">Reference proteome</keyword>
<gene>
    <name evidence="1" type="ORF">ACFO0P_15945</name>
</gene>
<name>A0ABV8Y8F0_9DEIO</name>
<proteinExistence type="predicted"/>
<protein>
    <submittedName>
        <fullName evidence="1">Uncharacterized protein</fullName>
    </submittedName>
</protein>
<evidence type="ECO:0000313" key="1">
    <source>
        <dbReference type="EMBL" id="MFC4455270.1"/>
    </source>
</evidence>
<dbReference type="Proteomes" id="UP001595939">
    <property type="component" value="Unassembled WGS sequence"/>
</dbReference>